<evidence type="ECO:0008006" key="3">
    <source>
        <dbReference type="Google" id="ProtNLM"/>
    </source>
</evidence>
<evidence type="ECO:0000313" key="1">
    <source>
        <dbReference type="EMBL" id="GGK77050.1"/>
    </source>
</evidence>
<dbReference type="Proteomes" id="UP000645217">
    <property type="component" value="Unassembled WGS sequence"/>
</dbReference>
<dbReference type="AlphaFoldDB" id="A0A917QY73"/>
<dbReference type="EMBL" id="BMNT01000009">
    <property type="protein sequence ID" value="GGK77050.1"/>
    <property type="molecule type" value="Genomic_DNA"/>
</dbReference>
<sequence>MERKAAWAARAGTAAADTGSVEWAERRIAAVKEFISVSDHTPIPLAFDTTFLSEVVRGYPDLINIVRRFDAEKQPMVIPALAIVGASLDSRSSEAADALYGMALLESVEIAPLAGPKQGIALAEVIARTDLEPWDAHVAAVAIAAICPILTLKAARWEEPARSLGEPLYICEIADPTG</sequence>
<keyword evidence="2" id="KW-1185">Reference proteome</keyword>
<reference evidence="1" key="1">
    <citation type="journal article" date="2014" name="Int. J. Syst. Evol. Microbiol.">
        <title>Complete genome sequence of Corynebacterium casei LMG S-19264T (=DSM 44701T), isolated from a smear-ripened cheese.</title>
        <authorList>
            <consortium name="US DOE Joint Genome Institute (JGI-PGF)"/>
            <person name="Walter F."/>
            <person name="Albersmeier A."/>
            <person name="Kalinowski J."/>
            <person name="Ruckert C."/>
        </authorList>
    </citation>
    <scope>NUCLEOTIDE SEQUENCE</scope>
    <source>
        <strain evidence="1">JCM 13064</strain>
    </source>
</reference>
<name>A0A917QY73_9ACTN</name>
<reference evidence="1" key="2">
    <citation type="submission" date="2020-09" db="EMBL/GenBank/DDBJ databases">
        <authorList>
            <person name="Sun Q."/>
            <person name="Ohkuma M."/>
        </authorList>
    </citation>
    <scope>NUCLEOTIDE SEQUENCE</scope>
    <source>
        <strain evidence="1">JCM 13064</strain>
    </source>
</reference>
<proteinExistence type="predicted"/>
<evidence type="ECO:0000313" key="2">
    <source>
        <dbReference type="Proteomes" id="UP000645217"/>
    </source>
</evidence>
<comment type="caution">
    <text evidence="1">The sequence shown here is derived from an EMBL/GenBank/DDBJ whole genome shotgun (WGS) entry which is preliminary data.</text>
</comment>
<accession>A0A917QY73</accession>
<gene>
    <name evidence="1" type="ORF">GCM10007964_19730</name>
</gene>
<organism evidence="1 2">
    <name type="scientific">Sphaerisporangium melleum</name>
    <dbReference type="NCBI Taxonomy" id="321316"/>
    <lineage>
        <taxon>Bacteria</taxon>
        <taxon>Bacillati</taxon>
        <taxon>Actinomycetota</taxon>
        <taxon>Actinomycetes</taxon>
        <taxon>Streptosporangiales</taxon>
        <taxon>Streptosporangiaceae</taxon>
        <taxon>Sphaerisporangium</taxon>
    </lineage>
</organism>
<protein>
    <recommendedName>
        <fullName evidence="3">PIN domain-containing protein</fullName>
    </recommendedName>
</protein>